<comment type="similarity">
    <text evidence="3">Belongs to the DEAD box helicase family. DDX54/DBP10 subfamily.</text>
</comment>
<evidence type="ECO:0000256" key="7">
    <source>
        <dbReference type="ARBA" id="ARBA00022801"/>
    </source>
</evidence>
<dbReference type="PROSITE" id="PS51194">
    <property type="entry name" value="HELICASE_CTER"/>
    <property type="match status" value="1"/>
</dbReference>
<evidence type="ECO:0000256" key="11">
    <source>
        <dbReference type="ARBA" id="ARBA00023242"/>
    </source>
</evidence>
<accession>E2I8I3</accession>
<evidence type="ECO:0000256" key="13">
    <source>
        <dbReference type="PROSITE-ProRule" id="PRU00552"/>
    </source>
</evidence>
<evidence type="ECO:0000256" key="10">
    <source>
        <dbReference type="ARBA" id="ARBA00022884"/>
    </source>
</evidence>
<dbReference type="CDD" id="cd18787">
    <property type="entry name" value="SF2_C_DEAD"/>
    <property type="match status" value="1"/>
</dbReference>
<dbReference type="InterPro" id="IPR027417">
    <property type="entry name" value="P-loop_NTPase"/>
</dbReference>
<feature type="domain" description="Helicase ATP-binding" evidence="15">
    <location>
        <begin position="67"/>
        <end position="250"/>
    </location>
</feature>
<evidence type="ECO:0000256" key="1">
    <source>
        <dbReference type="ARBA" id="ARBA00003706"/>
    </source>
</evidence>
<evidence type="ECO:0000259" key="17">
    <source>
        <dbReference type="PROSITE" id="PS51195"/>
    </source>
</evidence>
<dbReference type="InterPro" id="IPR011545">
    <property type="entry name" value="DEAD/DEAH_box_helicase_dom"/>
</dbReference>
<keyword evidence="7" id="KW-0378">Hydrolase</keyword>
<feature type="short sequence motif" description="Q motif" evidence="13">
    <location>
        <begin position="34"/>
        <end position="62"/>
    </location>
</feature>
<keyword evidence="8" id="KW-0347">Helicase</keyword>
<organism evidence="18">
    <name type="scientific">Tremella mesenterica</name>
    <name type="common">Jelly fungus</name>
    <dbReference type="NCBI Taxonomy" id="5217"/>
    <lineage>
        <taxon>Eukaryota</taxon>
        <taxon>Fungi</taxon>
        <taxon>Dikarya</taxon>
        <taxon>Basidiomycota</taxon>
        <taxon>Agaricomycotina</taxon>
        <taxon>Tremellomycetes</taxon>
        <taxon>Tremellales</taxon>
        <taxon>Tremellaceae</taxon>
        <taxon>Tremella</taxon>
    </lineage>
</organism>
<dbReference type="InterPro" id="IPR012541">
    <property type="entry name" value="DBP10_C"/>
</dbReference>
<dbReference type="SMART" id="SM00487">
    <property type="entry name" value="DEXDc"/>
    <property type="match status" value="1"/>
</dbReference>
<name>E2I8I3_TREME</name>
<sequence length="700" mass="77112">MPRSEALSHSPSRRHVISGGTRSRSQAPIRLKDSQWQRLGVNQSLIHSLLLRGFKSPTPIQKSTLPLTLASPPRDVLGMARTGSGKTLAYLIPLLQRLSSSAVPVPSIKALILCPSRELAVQILKAGKDLARGLRKEPLKNEQPLRWAIIMGGESLDDHFEVLSGKPDVVVATPGRMLHLIVEMSLDLRTLEMVITTKPIGELFEMGFESQLREILHRLPSTRQSLLFSATLPTKVAEFAKAGLVNPSMIRLDAEQTISADLRLHFAYVKPADKDAAVLALLGVLLGKSGPSSPEGSSQIIIFVATKHHVEYLVCLLRAAGYESAYIYGSLDQVARKTQIDSFRAGRQQILVVTDVAARGLDIPMIGNVINYDFPTGVRGFVHRVGRTARAGRRGMAWSLVTTGDIAHLFDLDEALSVKIFDASPPLIGRLPQQVLETHRERIAVGLAESDRSLAALRMVKDRGQAMFERSKSRASADAHRMSKLWIRSSHDGSDLAVLPVFVTSHPAVANERCDDLLRAIETYRPRTSVGKSSSRVSSKAVVAVSKLERATVVSEYRQGSADFVPLGALSRSSTNERVFLTVPSSRSSYRNSEFFLPHAREDAQHEKTYSINGADCFSSQLRSATFNMSADEAQLRWDRRKKKFVQESSIDSTNQRMVRSESGALLPASFSSGRFRDWSTRRRVTSAGRGRQHSGSYPS</sequence>
<dbReference type="Pfam" id="PF00270">
    <property type="entry name" value="DEAD"/>
    <property type="match status" value="1"/>
</dbReference>
<dbReference type="Pfam" id="PF00271">
    <property type="entry name" value="Helicase_C"/>
    <property type="match status" value="1"/>
</dbReference>
<comment type="subcellular location">
    <subcellularLocation>
        <location evidence="2">Nucleus</location>
    </subcellularLocation>
</comment>
<dbReference type="GO" id="GO:0003724">
    <property type="term" value="F:RNA helicase activity"/>
    <property type="evidence" value="ECO:0007669"/>
    <property type="project" value="UniProtKB-EC"/>
</dbReference>
<dbReference type="PROSITE" id="PS51192">
    <property type="entry name" value="HELICASE_ATP_BIND_1"/>
    <property type="match status" value="1"/>
</dbReference>
<reference evidence="18" key="1">
    <citation type="submission" date="2010-06" db="EMBL/GenBank/DDBJ databases">
        <title>Definition of the mating-type locus of the tetrapolar basidiomycete Tremella mesenterica.</title>
        <authorList>
            <person name="Findley K.M."/>
            <person name="Sun S."/>
            <person name="Heitman J."/>
        </authorList>
    </citation>
    <scope>NUCLEOTIDE SEQUENCE</scope>
    <source>
        <strain evidence="18">ATCC 24925</strain>
    </source>
</reference>
<feature type="region of interest" description="Disordered" evidence="14">
    <location>
        <begin position="1"/>
        <end position="27"/>
    </location>
</feature>
<dbReference type="GO" id="GO:0005524">
    <property type="term" value="F:ATP binding"/>
    <property type="evidence" value="ECO:0007669"/>
    <property type="project" value="UniProtKB-KW"/>
</dbReference>
<keyword evidence="9" id="KW-0067">ATP-binding</keyword>
<evidence type="ECO:0000256" key="12">
    <source>
        <dbReference type="ARBA" id="ARBA00047984"/>
    </source>
</evidence>
<dbReference type="Pfam" id="PF08147">
    <property type="entry name" value="DBP10CT"/>
    <property type="match status" value="1"/>
</dbReference>
<evidence type="ECO:0000256" key="8">
    <source>
        <dbReference type="ARBA" id="ARBA00022806"/>
    </source>
</evidence>
<evidence type="ECO:0000256" key="2">
    <source>
        <dbReference type="ARBA" id="ARBA00004123"/>
    </source>
</evidence>
<protein>
    <recommendedName>
        <fullName evidence="4">RNA helicase</fullName>
        <ecNumber evidence="4">3.6.4.13</ecNumber>
    </recommendedName>
</protein>
<feature type="domain" description="Helicase C-terminal" evidence="16">
    <location>
        <begin position="277"/>
        <end position="432"/>
    </location>
</feature>
<evidence type="ECO:0000259" key="16">
    <source>
        <dbReference type="PROSITE" id="PS51194"/>
    </source>
</evidence>
<dbReference type="InterPro" id="IPR001650">
    <property type="entry name" value="Helicase_C-like"/>
</dbReference>
<dbReference type="EMBL" id="HM440938">
    <property type="protein sequence ID" value="ADO17669.1"/>
    <property type="molecule type" value="Genomic_DNA"/>
</dbReference>
<evidence type="ECO:0000256" key="6">
    <source>
        <dbReference type="ARBA" id="ARBA00022741"/>
    </source>
</evidence>
<dbReference type="PANTHER" id="PTHR47959">
    <property type="entry name" value="ATP-DEPENDENT RNA HELICASE RHLE-RELATED"/>
    <property type="match status" value="1"/>
</dbReference>
<dbReference type="GO" id="GO:0005634">
    <property type="term" value="C:nucleus"/>
    <property type="evidence" value="ECO:0007669"/>
    <property type="project" value="UniProtKB-SubCell"/>
</dbReference>
<evidence type="ECO:0000313" key="18">
    <source>
        <dbReference type="EMBL" id="ADO17669.1"/>
    </source>
</evidence>
<dbReference type="VEuPathDB" id="FungiDB:TREMEDRAFT_39597"/>
<dbReference type="AlphaFoldDB" id="E2I8I3"/>
<evidence type="ECO:0000259" key="15">
    <source>
        <dbReference type="PROSITE" id="PS51192"/>
    </source>
</evidence>
<dbReference type="GO" id="GO:0005829">
    <property type="term" value="C:cytosol"/>
    <property type="evidence" value="ECO:0007669"/>
    <property type="project" value="TreeGrafter"/>
</dbReference>
<evidence type="ECO:0000256" key="9">
    <source>
        <dbReference type="ARBA" id="ARBA00022840"/>
    </source>
</evidence>
<comment type="function">
    <text evidence="1">ATP-binding RNA helicase involved in the biogenesis of 60S ribosomal subunits and is required for the normal formation of 25S and 5.8S rRNAs.</text>
</comment>
<dbReference type="SMART" id="SM01123">
    <property type="entry name" value="DBP10CT"/>
    <property type="match status" value="1"/>
</dbReference>
<evidence type="ECO:0000256" key="3">
    <source>
        <dbReference type="ARBA" id="ARBA00010379"/>
    </source>
</evidence>
<dbReference type="EC" id="3.6.4.13" evidence="4"/>
<dbReference type="GO" id="GO:0016887">
    <property type="term" value="F:ATP hydrolysis activity"/>
    <property type="evidence" value="ECO:0007669"/>
    <property type="project" value="RHEA"/>
</dbReference>
<dbReference type="InterPro" id="IPR014014">
    <property type="entry name" value="RNA_helicase_DEAD_Q_motif"/>
</dbReference>
<dbReference type="GO" id="GO:0042254">
    <property type="term" value="P:ribosome biogenesis"/>
    <property type="evidence" value="ECO:0007669"/>
    <property type="project" value="UniProtKB-KW"/>
</dbReference>
<keyword evidence="5" id="KW-0690">Ribosome biogenesis</keyword>
<dbReference type="InterPro" id="IPR014001">
    <property type="entry name" value="Helicase_ATP-bd"/>
</dbReference>
<evidence type="ECO:0000256" key="5">
    <source>
        <dbReference type="ARBA" id="ARBA00022517"/>
    </source>
</evidence>
<keyword evidence="6" id="KW-0547">Nucleotide-binding</keyword>
<dbReference type="GO" id="GO:0003723">
    <property type="term" value="F:RNA binding"/>
    <property type="evidence" value="ECO:0007669"/>
    <property type="project" value="UniProtKB-KW"/>
</dbReference>
<evidence type="ECO:0000256" key="4">
    <source>
        <dbReference type="ARBA" id="ARBA00012552"/>
    </source>
</evidence>
<gene>
    <name evidence="18" type="primary">CNB00610</name>
</gene>
<proteinExistence type="inferred from homology"/>
<dbReference type="PANTHER" id="PTHR47959:SF8">
    <property type="entry name" value="RNA HELICASE"/>
    <property type="match status" value="1"/>
</dbReference>
<dbReference type="GO" id="GO:0010467">
    <property type="term" value="P:gene expression"/>
    <property type="evidence" value="ECO:0007669"/>
    <property type="project" value="UniProtKB-ARBA"/>
</dbReference>
<keyword evidence="11" id="KW-0539">Nucleus</keyword>
<keyword evidence="10" id="KW-0694">RNA-binding</keyword>
<dbReference type="Gene3D" id="3.40.50.300">
    <property type="entry name" value="P-loop containing nucleotide triphosphate hydrolases"/>
    <property type="match status" value="2"/>
</dbReference>
<dbReference type="SMART" id="SM00490">
    <property type="entry name" value="HELICc"/>
    <property type="match status" value="1"/>
</dbReference>
<evidence type="ECO:0000256" key="14">
    <source>
        <dbReference type="SAM" id="MobiDB-lite"/>
    </source>
</evidence>
<dbReference type="InterPro" id="IPR050079">
    <property type="entry name" value="DEAD_box_RNA_helicase"/>
</dbReference>
<dbReference type="SUPFAM" id="SSF52540">
    <property type="entry name" value="P-loop containing nucleoside triphosphate hydrolases"/>
    <property type="match status" value="2"/>
</dbReference>
<feature type="domain" description="DEAD-box RNA helicase Q" evidence="17">
    <location>
        <begin position="34"/>
        <end position="62"/>
    </location>
</feature>
<dbReference type="PROSITE" id="PS51195">
    <property type="entry name" value="Q_MOTIF"/>
    <property type="match status" value="1"/>
</dbReference>
<comment type="catalytic activity">
    <reaction evidence="12">
        <text>ATP + H2O = ADP + phosphate + H(+)</text>
        <dbReference type="Rhea" id="RHEA:13065"/>
        <dbReference type="ChEBI" id="CHEBI:15377"/>
        <dbReference type="ChEBI" id="CHEBI:15378"/>
        <dbReference type="ChEBI" id="CHEBI:30616"/>
        <dbReference type="ChEBI" id="CHEBI:43474"/>
        <dbReference type="ChEBI" id="CHEBI:456216"/>
        <dbReference type="EC" id="3.6.4.13"/>
    </reaction>
</comment>